<dbReference type="SUPFAM" id="SSF51182">
    <property type="entry name" value="RmlC-like cupins"/>
    <property type="match status" value="1"/>
</dbReference>
<dbReference type="CDD" id="cd02209">
    <property type="entry name" value="cupin_XRE_C"/>
    <property type="match status" value="1"/>
</dbReference>
<dbReference type="EMBL" id="NFHM01000002">
    <property type="protein sequence ID" value="OUN45301.1"/>
    <property type="molecule type" value="Genomic_DNA"/>
</dbReference>
<dbReference type="GO" id="GO:0003700">
    <property type="term" value="F:DNA-binding transcription factor activity"/>
    <property type="evidence" value="ECO:0007669"/>
    <property type="project" value="TreeGrafter"/>
</dbReference>
<dbReference type="InterPro" id="IPR010982">
    <property type="entry name" value="Lambda_DNA-bd_dom_sf"/>
</dbReference>
<dbReference type="InterPro" id="IPR001387">
    <property type="entry name" value="Cro/C1-type_HTH"/>
</dbReference>
<dbReference type="InterPro" id="IPR050807">
    <property type="entry name" value="TransReg_Diox_bact_type"/>
</dbReference>
<sequence>MGKEKNSCPLFPSEKNDKMIKVFKNHFIQEEPMTQFNGSKLRELRNEKQLSIAKLSTISDVSTGLISQIERDLVVPSALILFRLAQALETGMYAFFEDTPPEDTPIIRKGSHSLLTAQENGCIHKILCPDNPGRMLDFVELTLKKGCSYDYRPSFAQGGTCGYVTQGTLQVIVEGRVYTLQEGDSITLDSTLPHQCKNTSDTDSVSVWVMTPKYF</sequence>
<accession>A0A1Y3U906</accession>
<dbReference type="GO" id="GO:0005829">
    <property type="term" value="C:cytosol"/>
    <property type="evidence" value="ECO:0007669"/>
    <property type="project" value="TreeGrafter"/>
</dbReference>
<name>A0A1Y3U906_9FIRM</name>
<dbReference type="Gene3D" id="1.10.260.40">
    <property type="entry name" value="lambda repressor-like DNA-binding domains"/>
    <property type="match status" value="1"/>
</dbReference>
<dbReference type="InterPro" id="IPR011051">
    <property type="entry name" value="RmlC_Cupin_sf"/>
</dbReference>
<dbReference type="Gene3D" id="2.60.120.10">
    <property type="entry name" value="Jelly Rolls"/>
    <property type="match status" value="1"/>
</dbReference>
<reference evidence="4" key="1">
    <citation type="submission" date="2017-04" db="EMBL/GenBank/DDBJ databases">
        <title>Function of individual gut microbiota members based on whole genome sequencing of pure cultures obtained from chicken caecum.</title>
        <authorList>
            <person name="Medvecky M."/>
            <person name="Cejkova D."/>
            <person name="Polansky O."/>
            <person name="Karasova D."/>
            <person name="Kubasova T."/>
            <person name="Cizek A."/>
            <person name="Rychlik I."/>
        </authorList>
    </citation>
    <scope>NUCLEOTIDE SEQUENCE [LARGE SCALE GENOMIC DNA]</scope>
    <source>
        <strain evidence="4">An75</strain>
    </source>
</reference>
<dbReference type="PANTHER" id="PTHR46797:SF1">
    <property type="entry name" value="METHYLPHOSPHONATE SYNTHASE"/>
    <property type="match status" value="1"/>
</dbReference>
<protein>
    <recommendedName>
        <fullName evidence="2">HTH cro/C1-type domain-containing protein</fullName>
    </recommendedName>
</protein>
<keyword evidence="1" id="KW-0238">DNA-binding</keyword>
<dbReference type="Pfam" id="PF01381">
    <property type="entry name" value="HTH_3"/>
    <property type="match status" value="1"/>
</dbReference>
<evidence type="ECO:0000313" key="4">
    <source>
        <dbReference type="Proteomes" id="UP000195455"/>
    </source>
</evidence>
<evidence type="ECO:0000256" key="1">
    <source>
        <dbReference type="ARBA" id="ARBA00023125"/>
    </source>
</evidence>
<feature type="domain" description="HTH cro/C1-type" evidence="2">
    <location>
        <begin position="41"/>
        <end position="95"/>
    </location>
</feature>
<dbReference type="InterPro" id="IPR014710">
    <property type="entry name" value="RmlC-like_jellyroll"/>
</dbReference>
<dbReference type="AlphaFoldDB" id="A0A1Y3U906"/>
<evidence type="ECO:0000313" key="3">
    <source>
        <dbReference type="EMBL" id="OUN45301.1"/>
    </source>
</evidence>
<dbReference type="PROSITE" id="PS50943">
    <property type="entry name" value="HTH_CROC1"/>
    <property type="match status" value="1"/>
</dbReference>
<proteinExistence type="predicted"/>
<organism evidence="3 4">
    <name type="scientific">Anaerotignum lactatifermentans</name>
    <dbReference type="NCBI Taxonomy" id="160404"/>
    <lineage>
        <taxon>Bacteria</taxon>
        <taxon>Bacillati</taxon>
        <taxon>Bacillota</taxon>
        <taxon>Clostridia</taxon>
        <taxon>Lachnospirales</taxon>
        <taxon>Anaerotignaceae</taxon>
        <taxon>Anaerotignum</taxon>
    </lineage>
</organism>
<gene>
    <name evidence="3" type="ORF">B5G26_03270</name>
</gene>
<dbReference type="PANTHER" id="PTHR46797">
    <property type="entry name" value="HTH-TYPE TRANSCRIPTIONAL REGULATOR"/>
    <property type="match status" value="1"/>
</dbReference>
<dbReference type="CDD" id="cd00093">
    <property type="entry name" value="HTH_XRE"/>
    <property type="match status" value="1"/>
</dbReference>
<dbReference type="Pfam" id="PF07883">
    <property type="entry name" value="Cupin_2"/>
    <property type="match status" value="1"/>
</dbReference>
<evidence type="ECO:0000259" key="2">
    <source>
        <dbReference type="PROSITE" id="PS50943"/>
    </source>
</evidence>
<dbReference type="Proteomes" id="UP000195455">
    <property type="component" value="Unassembled WGS sequence"/>
</dbReference>
<dbReference type="GO" id="GO:0003677">
    <property type="term" value="F:DNA binding"/>
    <property type="evidence" value="ECO:0007669"/>
    <property type="project" value="UniProtKB-KW"/>
</dbReference>
<dbReference type="InterPro" id="IPR013096">
    <property type="entry name" value="Cupin_2"/>
</dbReference>
<comment type="caution">
    <text evidence="3">The sequence shown here is derived from an EMBL/GenBank/DDBJ whole genome shotgun (WGS) entry which is preliminary data.</text>
</comment>
<dbReference type="SMART" id="SM00530">
    <property type="entry name" value="HTH_XRE"/>
    <property type="match status" value="1"/>
</dbReference>
<dbReference type="SUPFAM" id="SSF47413">
    <property type="entry name" value="lambda repressor-like DNA-binding domains"/>
    <property type="match status" value="1"/>
</dbReference>